<dbReference type="eggNOG" id="ENOG502ZWIR">
    <property type="taxonomic scope" value="Bacteria"/>
</dbReference>
<dbReference type="RefSeq" id="WP_005951449.1">
    <property type="nucleotide sequence ID" value="NZ_CP136423.1"/>
</dbReference>
<sequence>MRVWITKYALTTGIFEMEVESQSEDGTGVYGKAWSDCYHGEGKEWHRTKEAALVRAEKMRQKKIASLKKQIEKLERMKFE</sequence>
<protein>
    <submittedName>
        <fullName evidence="1">Uncharacterized protein</fullName>
    </submittedName>
</protein>
<evidence type="ECO:0000313" key="1">
    <source>
        <dbReference type="EMBL" id="EEG47769.1"/>
    </source>
</evidence>
<name>C0CR06_BLAHS</name>
<organism evidence="1 2">
    <name type="scientific">Blautia hydrogenotrophica (strain DSM 10507 / JCM 14656 / S5a33)</name>
    <name type="common">Ruminococcus hydrogenotrophicus</name>
    <dbReference type="NCBI Taxonomy" id="476272"/>
    <lineage>
        <taxon>Bacteria</taxon>
        <taxon>Bacillati</taxon>
        <taxon>Bacillota</taxon>
        <taxon>Clostridia</taxon>
        <taxon>Lachnospirales</taxon>
        <taxon>Lachnospiraceae</taxon>
        <taxon>Blautia</taxon>
    </lineage>
</organism>
<proteinExistence type="predicted"/>
<dbReference type="GeneID" id="86822255"/>
<dbReference type="EMBL" id="ACBZ01000177">
    <property type="protein sequence ID" value="EEG47769.1"/>
    <property type="molecule type" value="Genomic_DNA"/>
</dbReference>
<evidence type="ECO:0000313" key="2">
    <source>
        <dbReference type="Proteomes" id="UP000003100"/>
    </source>
</evidence>
<gene>
    <name evidence="1" type="ORF">RUMHYD_03319</name>
</gene>
<dbReference type="AlphaFoldDB" id="C0CR06"/>
<reference evidence="1 2" key="2">
    <citation type="submission" date="2009-02" db="EMBL/GenBank/DDBJ databases">
        <title>Draft genome sequence of Blautia hydrogenotrophica DSM 10507 (Ruminococcus hydrogenotrophicus DSM 10507).</title>
        <authorList>
            <person name="Sudarsanam P."/>
            <person name="Ley R."/>
            <person name="Guruge J."/>
            <person name="Turnbaugh P.J."/>
            <person name="Mahowald M."/>
            <person name="Liep D."/>
            <person name="Gordon J."/>
        </authorList>
    </citation>
    <scope>NUCLEOTIDE SEQUENCE [LARGE SCALE GENOMIC DNA]</scope>
    <source>
        <strain evidence="2">DSM 10507 / JCM 14656 / S5a33</strain>
    </source>
</reference>
<accession>C0CR06</accession>
<keyword evidence="2" id="KW-1185">Reference proteome</keyword>
<reference evidence="1 2" key="1">
    <citation type="submission" date="2009-01" db="EMBL/GenBank/DDBJ databases">
        <authorList>
            <person name="Fulton L."/>
            <person name="Clifton S."/>
            <person name="Fulton B."/>
            <person name="Xu J."/>
            <person name="Minx P."/>
            <person name="Pepin K.H."/>
            <person name="Johnson M."/>
            <person name="Bhonagiri V."/>
            <person name="Nash W.E."/>
            <person name="Mardis E.R."/>
            <person name="Wilson R.K."/>
        </authorList>
    </citation>
    <scope>NUCLEOTIDE SEQUENCE [LARGE SCALE GENOMIC DNA]</scope>
    <source>
        <strain evidence="2">DSM 10507 / JCM 14656 / S5a33</strain>
    </source>
</reference>
<comment type="caution">
    <text evidence="1">The sequence shown here is derived from an EMBL/GenBank/DDBJ whole genome shotgun (WGS) entry which is preliminary data.</text>
</comment>
<dbReference type="HOGENOM" id="CLU_187723_0_0_9"/>
<dbReference type="PATRIC" id="fig|476272.21.peg.595"/>
<dbReference type="Proteomes" id="UP000003100">
    <property type="component" value="Unassembled WGS sequence"/>
</dbReference>